<evidence type="ECO:0000256" key="5">
    <source>
        <dbReference type="ARBA" id="ARBA00022692"/>
    </source>
</evidence>
<comment type="subcellular location">
    <subcellularLocation>
        <location evidence="1">Cell membrane</location>
        <topology evidence="1">Multi-pass membrane protein</topology>
    </subcellularLocation>
</comment>
<keyword evidence="12" id="KW-1185">Reference proteome</keyword>
<dbReference type="PANTHER" id="PTHR13285:SF23">
    <property type="entry name" value="TEICHOIC ACID D-ALANYLTRANSFERASE"/>
    <property type="match status" value="1"/>
</dbReference>
<evidence type="ECO:0000256" key="4">
    <source>
        <dbReference type="ARBA" id="ARBA00022679"/>
    </source>
</evidence>
<evidence type="ECO:0000313" key="11">
    <source>
        <dbReference type="EMBL" id="KAA1259826.1"/>
    </source>
</evidence>
<dbReference type="PIRSF" id="PIRSF016636">
    <property type="entry name" value="AlgI_DltB"/>
    <property type="match status" value="1"/>
</dbReference>
<organism evidence="11 12">
    <name type="scientific">Rubripirellula obstinata</name>
    <dbReference type="NCBI Taxonomy" id="406547"/>
    <lineage>
        <taxon>Bacteria</taxon>
        <taxon>Pseudomonadati</taxon>
        <taxon>Planctomycetota</taxon>
        <taxon>Planctomycetia</taxon>
        <taxon>Pirellulales</taxon>
        <taxon>Pirellulaceae</taxon>
        <taxon>Rubripirellula</taxon>
    </lineage>
</organism>
<dbReference type="EMBL" id="VRLW01000001">
    <property type="protein sequence ID" value="KAA1259826.1"/>
    <property type="molecule type" value="Genomic_DNA"/>
</dbReference>
<keyword evidence="8 9" id="KW-0012">Acyltransferase</keyword>
<keyword evidence="6 10" id="KW-1133">Transmembrane helix</keyword>
<feature type="transmembrane region" description="Helical" evidence="10">
    <location>
        <begin position="6"/>
        <end position="23"/>
    </location>
</feature>
<evidence type="ECO:0000256" key="6">
    <source>
        <dbReference type="ARBA" id="ARBA00022989"/>
    </source>
</evidence>
<dbReference type="PIRSF" id="PIRSF500217">
    <property type="entry name" value="AlgI"/>
    <property type="match status" value="1"/>
</dbReference>
<evidence type="ECO:0000256" key="3">
    <source>
        <dbReference type="ARBA" id="ARBA00022475"/>
    </source>
</evidence>
<dbReference type="EC" id="2.3.1.-" evidence="11"/>
<proteinExistence type="inferred from homology"/>
<comment type="caution">
    <text evidence="11">The sequence shown here is derived from an EMBL/GenBank/DDBJ whole genome shotgun (WGS) entry which is preliminary data.</text>
</comment>
<feature type="transmembrane region" description="Helical" evidence="10">
    <location>
        <begin position="115"/>
        <end position="134"/>
    </location>
</feature>
<dbReference type="InterPro" id="IPR028362">
    <property type="entry name" value="AlgI"/>
</dbReference>
<dbReference type="AlphaFoldDB" id="A0A5B1CGZ2"/>
<dbReference type="Pfam" id="PF03062">
    <property type="entry name" value="MBOAT"/>
    <property type="match status" value="1"/>
</dbReference>
<protein>
    <submittedName>
        <fullName evidence="11">Peptidoglycan O-acetyltransferase</fullName>
        <ecNumber evidence="11">2.3.1.-</ecNumber>
    </submittedName>
</protein>
<evidence type="ECO:0000256" key="1">
    <source>
        <dbReference type="ARBA" id="ARBA00004651"/>
    </source>
</evidence>
<dbReference type="InterPro" id="IPR051085">
    <property type="entry name" value="MB_O-acyltransferase"/>
</dbReference>
<feature type="transmembrane region" description="Helical" evidence="10">
    <location>
        <begin position="77"/>
        <end position="95"/>
    </location>
</feature>
<feature type="transmembrane region" description="Helical" evidence="10">
    <location>
        <begin position="154"/>
        <end position="173"/>
    </location>
</feature>
<accession>A0A5B1CGZ2</accession>
<evidence type="ECO:0000256" key="8">
    <source>
        <dbReference type="ARBA" id="ARBA00023315"/>
    </source>
</evidence>
<sequence>MLFTDLAYFFFFPMAFFVHWTLPKQSLRKLWLLSLSYIFYAAWDWRFLSLIILSTAFDFVAGRQIYQSEKESRRRNWFLGSLFLNLGMLAIFKYFNFFVDSLNQLFISFGSESSISNLNIILPVGISFYTFQTLSYTIDIYRRQLRPTKSLLDFSLFVAFFPQLVAGPIVRAIDFLKQLDSPRCWNSIDVRGCLVLFASGFFKKACVSDNLSPYIDAFYQSPTGYDVFSTYLMVVAYSIQIYCDFSAYTEMAIASAGLLGYRLCNNFNFPYFATNIGDFWRRWHISLSTWLRDYLFITLGGSRGTRWLSYRNLMLTMLLGGLWHGASWNFVLWGGLHGFALIALRVWTEMRSSASKKGSNETLTSTPSKWMAANGQLLTFMLVCLAWIPFRASSFADTMVVLGNLIGHTSPSSVTIAGERTFILVVALSCLMLCHRHNYVSNEKRKVWRNLPPFAFALLYGFLWSFLLASRSMQSTPFIYFQF</sequence>
<keyword evidence="7 9" id="KW-0472">Membrane</keyword>
<evidence type="ECO:0000256" key="10">
    <source>
        <dbReference type="SAM" id="Phobius"/>
    </source>
</evidence>
<keyword evidence="5 10" id="KW-0812">Transmembrane</keyword>
<dbReference type="RefSeq" id="WP_068262895.1">
    <property type="nucleotide sequence ID" value="NZ_LWSK01000040.1"/>
</dbReference>
<evidence type="ECO:0000256" key="9">
    <source>
        <dbReference type="PIRNR" id="PIRNR016636"/>
    </source>
</evidence>
<dbReference type="GO" id="GO:0042121">
    <property type="term" value="P:alginic acid biosynthetic process"/>
    <property type="evidence" value="ECO:0007669"/>
    <property type="project" value="InterPro"/>
</dbReference>
<keyword evidence="4 9" id="KW-0808">Transferase</keyword>
<comment type="similarity">
    <text evidence="2 9">Belongs to the membrane-bound acyltransferase family.</text>
</comment>
<keyword evidence="3 9" id="KW-1003">Cell membrane</keyword>
<evidence type="ECO:0000313" key="12">
    <source>
        <dbReference type="Proteomes" id="UP000322699"/>
    </source>
</evidence>
<evidence type="ECO:0000256" key="2">
    <source>
        <dbReference type="ARBA" id="ARBA00010323"/>
    </source>
</evidence>
<dbReference type="Proteomes" id="UP000322699">
    <property type="component" value="Unassembled WGS sequence"/>
</dbReference>
<dbReference type="InterPro" id="IPR024194">
    <property type="entry name" value="Ac/AlaTfrase_AlgI/DltB"/>
</dbReference>
<dbReference type="InterPro" id="IPR004299">
    <property type="entry name" value="MBOAT_fam"/>
</dbReference>
<reference evidence="11 12" key="1">
    <citation type="submission" date="2019-08" db="EMBL/GenBank/DDBJ databases">
        <title>Deep-cultivation of Planctomycetes and their phenomic and genomic characterization uncovers novel biology.</title>
        <authorList>
            <person name="Wiegand S."/>
            <person name="Jogler M."/>
            <person name="Boedeker C."/>
            <person name="Pinto D."/>
            <person name="Vollmers J."/>
            <person name="Rivas-Marin E."/>
            <person name="Kohn T."/>
            <person name="Peeters S.H."/>
            <person name="Heuer A."/>
            <person name="Rast P."/>
            <person name="Oberbeckmann S."/>
            <person name="Bunk B."/>
            <person name="Jeske O."/>
            <person name="Meyerdierks A."/>
            <person name="Storesund J.E."/>
            <person name="Kallscheuer N."/>
            <person name="Luecker S."/>
            <person name="Lage O.M."/>
            <person name="Pohl T."/>
            <person name="Merkel B.J."/>
            <person name="Hornburger P."/>
            <person name="Mueller R.-W."/>
            <person name="Bruemmer F."/>
            <person name="Labrenz M."/>
            <person name="Spormann A.M."/>
            <person name="Op Den Camp H."/>
            <person name="Overmann J."/>
            <person name="Amann R."/>
            <person name="Jetten M.S.M."/>
            <person name="Mascher T."/>
            <person name="Medema M.H."/>
            <person name="Devos D.P."/>
            <person name="Kaster A.-K."/>
            <person name="Ovreas L."/>
            <person name="Rohde M."/>
            <person name="Galperin M.Y."/>
            <person name="Jogler C."/>
        </authorList>
    </citation>
    <scope>NUCLEOTIDE SEQUENCE [LARGE SCALE GENOMIC DNA]</scope>
    <source>
        <strain evidence="11 12">LF1</strain>
    </source>
</reference>
<dbReference type="GO" id="GO:0016746">
    <property type="term" value="F:acyltransferase activity"/>
    <property type="evidence" value="ECO:0007669"/>
    <property type="project" value="UniProtKB-KW"/>
</dbReference>
<feature type="transmembrane region" description="Helical" evidence="10">
    <location>
        <begin position="454"/>
        <end position="473"/>
    </location>
</feature>
<dbReference type="PANTHER" id="PTHR13285">
    <property type="entry name" value="ACYLTRANSFERASE"/>
    <property type="match status" value="1"/>
</dbReference>
<gene>
    <name evidence="11" type="primary">patA_1</name>
    <name evidence="11" type="ORF">LF1_23630</name>
</gene>
<feature type="transmembrane region" description="Helical" evidence="10">
    <location>
        <begin position="410"/>
        <end position="434"/>
    </location>
</feature>
<feature type="transmembrane region" description="Helical" evidence="10">
    <location>
        <begin position="330"/>
        <end position="348"/>
    </location>
</feature>
<dbReference type="OrthoDB" id="9805788at2"/>
<dbReference type="GO" id="GO:0005886">
    <property type="term" value="C:plasma membrane"/>
    <property type="evidence" value="ECO:0007669"/>
    <property type="project" value="UniProtKB-SubCell"/>
</dbReference>
<evidence type="ECO:0000256" key="7">
    <source>
        <dbReference type="ARBA" id="ARBA00023136"/>
    </source>
</evidence>
<name>A0A5B1CGZ2_9BACT</name>
<feature type="transmembrane region" description="Helical" evidence="10">
    <location>
        <begin position="369"/>
        <end position="390"/>
    </location>
</feature>
<feature type="transmembrane region" description="Helical" evidence="10">
    <location>
        <begin position="30"/>
        <end position="57"/>
    </location>
</feature>